<reference evidence="2 3" key="1">
    <citation type="submission" date="2023-09" db="EMBL/GenBank/DDBJ databases">
        <authorList>
            <person name="Wang M."/>
        </authorList>
    </citation>
    <scope>NUCLEOTIDE SEQUENCE [LARGE SCALE GENOMIC DNA]</scope>
    <source>
        <strain evidence="2">GT-2023</strain>
        <tissue evidence="2">Liver</tissue>
    </source>
</reference>
<name>A0ABR3LFK7_9TELE</name>
<organism evidence="2 3">
    <name type="scientific">Cirrhinus molitorella</name>
    <name type="common">mud carp</name>
    <dbReference type="NCBI Taxonomy" id="172907"/>
    <lineage>
        <taxon>Eukaryota</taxon>
        <taxon>Metazoa</taxon>
        <taxon>Chordata</taxon>
        <taxon>Craniata</taxon>
        <taxon>Vertebrata</taxon>
        <taxon>Euteleostomi</taxon>
        <taxon>Actinopterygii</taxon>
        <taxon>Neopterygii</taxon>
        <taxon>Teleostei</taxon>
        <taxon>Ostariophysi</taxon>
        <taxon>Cypriniformes</taxon>
        <taxon>Cyprinidae</taxon>
        <taxon>Labeoninae</taxon>
        <taxon>Labeonini</taxon>
        <taxon>Cirrhinus</taxon>
    </lineage>
</organism>
<evidence type="ECO:0000256" key="1">
    <source>
        <dbReference type="SAM" id="SignalP"/>
    </source>
</evidence>
<dbReference type="SUPFAM" id="SSF48726">
    <property type="entry name" value="Immunoglobulin"/>
    <property type="match status" value="1"/>
</dbReference>
<dbReference type="Gene3D" id="2.60.40.10">
    <property type="entry name" value="Immunoglobulins"/>
    <property type="match status" value="1"/>
</dbReference>
<sequence length="233" mass="26173">MSSHRCSLMLFVLCSIVSSDTDEMKSVMEGDSVTLNTELSDVLRYRILWMFGPQKIHLAEIDNQNIYMFKSNETFGDRLQVDRQTGSLSIRNIRTEHSGRYEVQKYIQRGIYIDRFIVTVYARLPVPVITSNSSNCSSSSSQRSVSRCSLLCSVVNVSHVSLSWYKGNSLLSNISVSNLSISLSLLWRLNIRIKTPTAVCSTILSATRLNMWTSVHSVSHVQALSGVVVLLKL</sequence>
<dbReference type="InterPro" id="IPR036179">
    <property type="entry name" value="Ig-like_dom_sf"/>
</dbReference>
<keyword evidence="1" id="KW-0732">Signal</keyword>
<feature type="chain" id="PRO_5046185159" description="Immunoglobulin V-set domain-containing protein" evidence="1">
    <location>
        <begin position="20"/>
        <end position="233"/>
    </location>
</feature>
<evidence type="ECO:0000313" key="2">
    <source>
        <dbReference type="EMBL" id="KAL1251645.1"/>
    </source>
</evidence>
<evidence type="ECO:0000313" key="3">
    <source>
        <dbReference type="Proteomes" id="UP001558613"/>
    </source>
</evidence>
<gene>
    <name evidence="2" type="ORF">QQF64_019441</name>
</gene>
<keyword evidence="3" id="KW-1185">Reference proteome</keyword>
<comment type="caution">
    <text evidence="2">The sequence shown here is derived from an EMBL/GenBank/DDBJ whole genome shotgun (WGS) entry which is preliminary data.</text>
</comment>
<dbReference type="EMBL" id="JAYMGO010000022">
    <property type="protein sequence ID" value="KAL1251645.1"/>
    <property type="molecule type" value="Genomic_DNA"/>
</dbReference>
<dbReference type="PANTHER" id="PTHR21063">
    <property type="entry name" value="LFA-3"/>
    <property type="match status" value="1"/>
</dbReference>
<accession>A0ABR3LFK7</accession>
<protein>
    <recommendedName>
        <fullName evidence="4">Immunoglobulin V-set domain-containing protein</fullName>
    </recommendedName>
</protein>
<dbReference type="Proteomes" id="UP001558613">
    <property type="component" value="Unassembled WGS sequence"/>
</dbReference>
<proteinExistence type="predicted"/>
<dbReference type="InterPro" id="IPR013783">
    <property type="entry name" value="Ig-like_fold"/>
</dbReference>
<evidence type="ECO:0008006" key="4">
    <source>
        <dbReference type="Google" id="ProtNLM"/>
    </source>
</evidence>
<dbReference type="PANTHER" id="PTHR21063:SF4">
    <property type="entry name" value="CD48 ANTIGEN-RELATED"/>
    <property type="match status" value="1"/>
</dbReference>
<feature type="signal peptide" evidence="1">
    <location>
        <begin position="1"/>
        <end position="19"/>
    </location>
</feature>